<feature type="domain" description="Replication-associated protein G2P N-terminal" evidence="15">
    <location>
        <begin position="1"/>
        <end position="255"/>
    </location>
</feature>
<dbReference type="NCBIfam" id="TIGR01629">
    <property type="entry name" value="rep_II_X"/>
    <property type="match status" value="1"/>
</dbReference>
<evidence type="ECO:0000259" key="15">
    <source>
        <dbReference type="Pfam" id="PF05144"/>
    </source>
</evidence>
<dbReference type="EMBL" id="PP511609">
    <property type="protein sequence ID" value="XCD05922.1"/>
    <property type="molecule type" value="Genomic_DNA"/>
</dbReference>
<protein>
    <recommendedName>
        <fullName evidence="5">Replication-associated protein G2P</fullName>
        <ecNumber evidence="4">6.5.1.1</ecNumber>
    </recommendedName>
    <alternativeName>
        <fullName evidence="12">G2P</fullName>
    </alternativeName>
    <alternativeName>
        <fullName evidence="13">Gene 2 protein</fullName>
    </alternativeName>
</protein>
<dbReference type="GO" id="GO:0016787">
    <property type="term" value="F:hydrolase activity"/>
    <property type="evidence" value="ECO:0007669"/>
    <property type="project" value="UniProtKB-KW"/>
</dbReference>
<evidence type="ECO:0000313" key="17">
    <source>
        <dbReference type="EMBL" id="XCD05922.1"/>
    </source>
</evidence>
<feature type="domain" description="Replication-associated protein G2P C-terminal" evidence="16">
    <location>
        <begin position="312"/>
        <end position="393"/>
    </location>
</feature>
<evidence type="ECO:0000256" key="10">
    <source>
        <dbReference type="ARBA" id="ARBA00022801"/>
    </source>
</evidence>
<evidence type="ECO:0000259" key="16">
    <source>
        <dbReference type="Pfam" id="PF05155"/>
    </source>
</evidence>
<dbReference type="GO" id="GO:0006260">
    <property type="term" value="P:DNA replication"/>
    <property type="evidence" value="ECO:0007669"/>
    <property type="project" value="UniProtKB-KW"/>
</dbReference>
<evidence type="ECO:0000256" key="9">
    <source>
        <dbReference type="ARBA" id="ARBA00022759"/>
    </source>
</evidence>
<dbReference type="EMBL" id="PP511701">
    <property type="protein sequence ID" value="XCD06692.1"/>
    <property type="molecule type" value="Genomic_DNA"/>
</dbReference>
<evidence type="ECO:0000256" key="14">
    <source>
        <dbReference type="ARBA" id="ARBA00034003"/>
    </source>
</evidence>
<dbReference type="GO" id="GO:0003910">
    <property type="term" value="F:DNA ligase (ATP) activity"/>
    <property type="evidence" value="ECO:0007669"/>
    <property type="project" value="UniProtKB-EC"/>
</dbReference>
<evidence type="ECO:0000256" key="2">
    <source>
        <dbReference type="ARBA" id="ARBA00003490"/>
    </source>
</evidence>
<dbReference type="Pfam" id="PF05144">
    <property type="entry name" value="Phage_CRI"/>
    <property type="match status" value="1"/>
</dbReference>
<evidence type="ECO:0000256" key="6">
    <source>
        <dbReference type="ARBA" id="ARBA00022598"/>
    </source>
</evidence>
<keyword evidence="8" id="KW-0540">Nuclease</keyword>
<evidence type="ECO:0000256" key="5">
    <source>
        <dbReference type="ARBA" id="ARBA00014536"/>
    </source>
</evidence>
<proteinExistence type="inferred from homology"/>
<evidence type="ECO:0000256" key="3">
    <source>
        <dbReference type="ARBA" id="ARBA00009603"/>
    </source>
</evidence>
<dbReference type="EMBL" id="PP511692">
    <property type="protein sequence ID" value="XCD06622.1"/>
    <property type="molecule type" value="Genomic_DNA"/>
</dbReference>
<evidence type="ECO:0000256" key="7">
    <source>
        <dbReference type="ARBA" id="ARBA00022705"/>
    </source>
</evidence>
<comment type="similarity">
    <text evidence="3">Belongs to the inovirus G2P protein family.</text>
</comment>
<dbReference type="InterPro" id="IPR006516">
    <property type="entry name" value="G2P"/>
</dbReference>
<name>A0AAU8B113_9VIRU</name>
<organism evidence="17">
    <name type="scientific">Dulem virus 62</name>
    <dbReference type="NCBI Taxonomy" id="3145773"/>
    <lineage>
        <taxon>Viruses</taxon>
        <taxon>Monodnaviria</taxon>
        <taxon>Loebvirae</taxon>
        <taxon>Hofneiviricota</taxon>
        <taxon>Faserviricetes</taxon>
        <taxon>Tubulavirales</taxon>
        <taxon>Inoviridae</taxon>
        <taxon>Inovirus</taxon>
    </lineage>
</organism>
<dbReference type="GO" id="GO:0003677">
    <property type="term" value="F:DNA binding"/>
    <property type="evidence" value="ECO:0007669"/>
    <property type="project" value="UniProtKB-KW"/>
</dbReference>
<comment type="function">
    <text evidence="1">Isoform G2P plays an essential role in viral DNA replication. Binds the origin of replication and cleaves the dsDNA replicative form I (RFI) and becomes covalently bound to it via phosphotyrosine bond, generating the dsDNA replicative form II (RFII). In turn, viral DNA replication initiates at the 3'-OH of the cleavage site. After one round of rolling circle synthesis, protein G2P is linked to the newly synthesized ssDNA and joins the ends of the displaced strand to generate a circular single-stranded molecule ready to be packed into a virion.</text>
</comment>
<dbReference type="InterPro" id="IPR022686">
    <property type="entry name" value="G2P_N"/>
</dbReference>
<keyword evidence="7" id="KW-0235">DNA replication</keyword>
<evidence type="ECO:0000256" key="13">
    <source>
        <dbReference type="ARBA" id="ARBA00033015"/>
    </source>
</evidence>
<reference evidence="17" key="1">
    <citation type="submission" date="2024-03" db="EMBL/GenBank/DDBJ databases">
        <title>Diverse circular DNA viruses in blood, oral, and fecal samples of captive lemurs.</title>
        <authorList>
            <person name="Paietta E.N."/>
            <person name="Kraberger S."/>
            <person name="Lund M.C."/>
            <person name="Custer J.M."/>
            <person name="Vargas K.M."/>
            <person name="Ehmke E.E."/>
            <person name="Yoder A.D."/>
            <person name="Varsani A."/>
        </authorList>
    </citation>
    <scope>NUCLEOTIDE SEQUENCE</scope>
    <source>
        <strain evidence="17">Duke_24SS_13</strain>
        <strain evidence="18">Duke_25SF_104</strain>
        <strain evidence="19">Duke_25SS_57</strain>
    </source>
</reference>
<dbReference type="InterPro" id="IPR022688">
    <property type="entry name" value="G2P_C"/>
</dbReference>
<dbReference type="Pfam" id="PF05155">
    <property type="entry name" value="G2P_X_C"/>
    <property type="match status" value="1"/>
</dbReference>
<evidence type="ECO:0000256" key="11">
    <source>
        <dbReference type="ARBA" id="ARBA00023125"/>
    </source>
</evidence>
<evidence type="ECO:0000256" key="4">
    <source>
        <dbReference type="ARBA" id="ARBA00012727"/>
    </source>
</evidence>
<keyword evidence="10" id="KW-0378">Hydrolase</keyword>
<accession>A0AAU8B113</accession>
<keyword evidence="6" id="KW-0436">Ligase</keyword>
<comment type="function">
    <text evidence="2">Isoform G10P protein binds to double-stranded DNA and prevents hydrolysis by nucleases. Additionally, G10P is an inhibitor of DNA replication and may have a role in the transition from semiconservative replicative form DNA replication to single-stranded DNA synthesis in the life cycle.</text>
</comment>
<evidence type="ECO:0000256" key="1">
    <source>
        <dbReference type="ARBA" id="ARBA00003296"/>
    </source>
</evidence>
<dbReference type="GO" id="GO:0004519">
    <property type="term" value="F:endonuclease activity"/>
    <property type="evidence" value="ECO:0007669"/>
    <property type="project" value="UniProtKB-KW"/>
</dbReference>
<evidence type="ECO:0000256" key="12">
    <source>
        <dbReference type="ARBA" id="ARBA00032532"/>
    </source>
</evidence>
<evidence type="ECO:0000313" key="18">
    <source>
        <dbReference type="EMBL" id="XCD06622.1"/>
    </source>
</evidence>
<keyword evidence="11" id="KW-0238">DNA-binding</keyword>
<keyword evidence="9" id="KW-0255">Endonuclease</keyword>
<comment type="catalytic activity">
    <reaction evidence="14">
        <text>ATP + (deoxyribonucleotide)n-3'-hydroxyl + 5'-phospho-(deoxyribonucleotide)m = (deoxyribonucleotide)n+m + AMP + diphosphate.</text>
        <dbReference type="EC" id="6.5.1.1"/>
    </reaction>
</comment>
<evidence type="ECO:0000256" key="8">
    <source>
        <dbReference type="ARBA" id="ARBA00022722"/>
    </source>
</evidence>
<dbReference type="EC" id="6.5.1.1" evidence="4"/>
<sequence>MLDTLEIHIPIQAEFIYSIGEKLFSVIGEVAHYGLTGYGQIIYDVDLNSLVPTGIQKHAYESLPSSHGGMAFKFFSHNVANTLPYVALKASAKFLEGHNIFGSESVQKLACEMLATLKKHYPIFYTFLDIDNARISRLDATYSARLADESLVSKTLDFLRNISSGQRKKDTDRRDFYNTVYWGGRTSRHGNAVAYGKHNDVIEHYKDMVKKAKDGCKKTSEYLETIFYDELLDYSKGLLRFESRSKARLLERLGIPTNLWSFIRYQKKNPDVLKTLWNYWFKPIFEAMKGEVMHLNDDEKVKALCYEKLWTITKKGKKSYTKAKNAYNFYMRLKQSGFEAVKADYNRRAFEIALKSLVDLGLPKALLQNIEKSKDTEVPVFKLITIDFSKQSPNPDYDLSRDDGEYPSYYQFDKYINGSPPTPPPLRFVA</sequence>
<evidence type="ECO:0000313" key="19">
    <source>
        <dbReference type="EMBL" id="XCD06692.1"/>
    </source>
</evidence>